<sequence length="487" mass="52614">MPSSTVAATPGISSFLKSLKNADVEWSIEHFISLLKRRQIRNSRPCAIATAQLLLRVVAASRTRDATTLIDRIRKVGQRLIAAQPREMAVGNIVRRVLGLIREVEEDEAADDIDTPGMSESGTLSPPSHNDSLHRPGLSSHISTFSPLRHGAAIPQDVPLRPESSGTSSMSDSIEALEPSKRPPLFASHTSGPGVTSLFGLLSHPDEASPIATPPPGTQSPTPKSIATPRNIASLPDSRSSNIDVKAEVIDGIKELLDELEQVDDQIASSALDHIHENELILTHTSSQTVQRFLLAAARKRKFTVIHAEAYPNDHIATHATVLHGHSKNVDEDDEPEDRWKPLRALGITVILIPDTAIFALMSRVNKVLLSPHTVLANGGLVAAAGALGIAQAAKHHKTPVVCVSGVFKLSPIYPFDTDELIEYGDPSVVVPYEDGAAVEGIEVVNPIFDYVSPDLVDLYITNLGGHAPSYLYRIVADHYRTEDVNL</sequence>
<dbReference type="EMBL" id="JAMKPW020000012">
    <property type="protein sequence ID" value="KAK8212776.1"/>
    <property type="molecule type" value="Genomic_DNA"/>
</dbReference>
<proteinExistence type="predicted"/>
<evidence type="ECO:0000313" key="1">
    <source>
        <dbReference type="EMBL" id="KAK8212776.1"/>
    </source>
</evidence>
<organism evidence="1 2">
    <name type="scientific">Zalaria obscura</name>
    <dbReference type="NCBI Taxonomy" id="2024903"/>
    <lineage>
        <taxon>Eukaryota</taxon>
        <taxon>Fungi</taxon>
        <taxon>Dikarya</taxon>
        <taxon>Ascomycota</taxon>
        <taxon>Pezizomycotina</taxon>
        <taxon>Dothideomycetes</taxon>
        <taxon>Dothideomycetidae</taxon>
        <taxon>Dothideales</taxon>
        <taxon>Zalariaceae</taxon>
        <taxon>Zalaria</taxon>
    </lineage>
</organism>
<evidence type="ECO:0000313" key="2">
    <source>
        <dbReference type="Proteomes" id="UP001320706"/>
    </source>
</evidence>
<keyword evidence="2" id="KW-1185">Reference proteome</keyword>
<comment type="caution">
    <text evidence="1">The sequence shown here is derived from an EMBL/GenBank/DDBJ whole genome shotgun (WGS) entry which is preliminary data.</text>
</comment>
<gene>
    <name evidence="1" type="primary">GCD7</name>
    <name evidence="1" type="ORF">M8818_002941</name>
</gene>
<dbReference type="Proteomes" id="UP001320706">
    <property type="component" value="Unassembled WGS sequence"/>
</dbReference>
<reference evidence="1" key="1">
    <citation type="submission" date="2024-02" db="EMBL/GenBank/DDBJ databases">
        <title>Metagenome Assembled Genome of Zalaria obscura JY119.</title>
        <authorList>
            <person name="Vighnesh L."/>
            <person name="Jagadeeshwari U."/>
            <person name="Venkata Ramana C."/>
            <person name="Sasikala C."/>
        </authorList>
    </citation>
    <scope>NUCLEOTIDE SEQUENCE</scope>
    <source>
        <strain evidence="1">JY119</strain>
    </source>
</reference>
<accession>A0ACC3SHF3</accession>
<protein>
    <submittedName>
        <fullName evidence="1">GCD complex subunit gcd7</fullName>
    </submittedName>
</protein>
<name>A0ACC3SHF3_9PEZI</name>